<feature type="chain" id="PRO_5015951098" description="YkuD domain-containing protein" evidence="1">
    <location>
        <begin position="20"/>
        <end position="174"/>
    </location>
</feature>
<comment type="caution">
    <text evidence="2">The sequence shown here is derived from an EMBL/GenBank/DDBJ whole genome shotgun (WGS) entry which is preliminary data.</text>
</comment>
<keyword evidence="3" id="KW-1185">Reference proteome</keyword>
<protein>
    <recommendedName>
        <fullName evidence="4">YkuD domain-containing protein</fullName>
    </recommendedName>
</protein>
<evidence type="ECO:0000256" key="1">
    <source>
        <dbReference type="SAM" id="SignalP"/>
    </source>
</evidence>
<evidence type="ECO:0008006" key="4">
    <source>
        <dbReference type="Google" id="ProtNLM"/>
    </source>
</evidence>
<name>A0A2V3ID41_9FLOR</name>
<reference evidence="2 3" key="1">
    <citation type="journal article" date="2018" name="Mol. Biol. Evol.">
        <title>Analysis of the draft genome of the red seaweed Gracilariopsis chorda provides insights into genome size evolution in Rhodophyta.</title>
        <authorList>
            <person name="Lee J."/>
            <person name="Yang E.C."/>
            <person name="Graf L."/>
            <person name="Yang J.H."/>
            <person name="Qiu H."/>
            <person name="Zel Zion U."/>
            <person name="Chan C.X."/>
            <person name="Stephens T.G."/>
            <person name="Weber A.P.M."/>
            <person name="Boo G.H."/>
            <person name="Boo S.M."/>
            <person name="Kim K.M."/>
            <person name="Shin Y."/>
            <person name="Jung M."/>
            <person name="Lee S.J."/>
            <person name="Yim H.S."/>
            <person name="Lee J.H."/>
            <person name="Bhattacharya D."/>
            <person name="Yoon H.S."/>
        </authorList>
    </citation>
    <scope>NUCLEOTIDE SEQUENCE [LARGE SCALE GENOMIC DNA]</scope>
    <source>
        <strain evidence="2 3">SKKU-2015</strain>
        <tissue evidence="2">Whole body</tissue>
    </source>
</reference>
<gene>
    <name evidence="2" type="ORF">BWQ96_10302</name>
</gene>
<proteinExistence type="predicted"/>
<dbReference type="Proteomes" id="UP000247409">
    <property type="component" value="Unassembled WGS sequence"/>
</dbReference>
<dbReference type="AlphaFoldDB" id="A0A2V3ID41"/>
<keyword evidence="1" id="KW-0732">Signal</keyword>
<evidence type="ECO:0000313" key="3">
    <source>
        <dbReference type="Proteomes" id="UP000247409"/>
    </source>
</evidence>
<organism evidence="2 3">
    <name type="scientific">Gracilariopsis chorda</name>
    <dbReference type="NCBI Taxonomy" id="448386"/>
    <lineage>
        <taxon>Eukaryota</taxon>
        <taxon>Rhodophyta</taxon>
        <taxon>Florideophyceae</taxon>
        <taxon>Rhodymeniophycidae</taxon>
        <taxon>Gracilariales</taxon>
        <taxon>Gracilariaceae</taxon>
        <taxon>Gracilariopsis</taxon>
    </lineage>
</organism>
<evidence type="ECO:0000313" key="2">
    <source>
        <dbReference type="EMBL" id="PXF39987.1"/>
    </source>
</evidence>
<feature type="signal peptide" evidence="1">
    <location>
        <begin position="1"/>
        <end position="19"/>
    </location>
</feature>
<accession>A0A2V3ID41</accession>
<sequence length="174" mass="19581">MKLLLKLIALTVSLSVAYATSFGMPDWCQLAYDDCKLKFEGHDNVPSFSLDGPADESFTPQIVSRNPGERIGVVTSNGIPPQFILSGYNVRPFNFYYRVPSLTLFKPYTLPHRIGSGIGHEHFDGNFARGSCIRVYITNYQLLVAENPPSVRNINLNRREALDQGKCVVFRTRH</sequence>
<dbReference type="EMBL" id="NBIV01000387">
    <property type="protein sequence ID" value="PXF39987.1"/>
    <property type="molecule type" value="Genomic_DNA"/>
</dbReference>